<dbReference type="Proteomes" id="UP001369815">
    <property type="component" value="Unassembled WGS sequence"/>
</dbReference>
<feature type="transmembrane region" description="Helical" evidence="9">
    <location>
        <begin position="68"/>
        <end position="87"/>
    </location>
</feature>
<accession>A0AAX6MGG9</accession>
<feature type="transmembrane region" description="Helical" evidence="9">
    <location>
        <begin position="415"/>
        <end position="437"/>
    </location>
</feature>
<evidence type="ECO:0000313" key="12">
    <source>
        <dbReference type="Proteomes" id="UP001369815"/>
    </source>
</evidence>
<sequence length="478" mass="52442">MMLDREGQQSEREGTLITRHSNDSQERDPEQGRNLAEKLPQDPNIVDWDGPDDPENPLNWPTWKKGLHVAYVSLFVLFANLASTMFAPGAGQLAQDFHITSSVLAAFTVSIYVLGFMIGPLFLAPLSELYGRLIVYHVGNVIYLAFTLGCALSKNTAMFLVFRFLAGCASSGPMTIGGGTIADVTRQENRGKAMAMFVVGPLLGPSGALGLASLTFLRETNATVLLQRKTDRLRRETGNMELTSKLDLKLSPRELLTRSIVRPAKMAIFSPVTLLLSLYGGVMFGFVFILFTTFPSIFKEQYGFSPSIVGLAYLGLGIGMLCGLLLFTVLSDKLLGQKGNNVHAKPEKRLILMKWFAPITPIGCFIYGWTVYYKTHWIAPEIGTFIIGIGGLFVILPSQAYLVDAFGPQAAASAMAANVVIRAPFGAFLSFIAPPLYSNLGLGWGNSVLGFICLAFTPVPWLFYHYGEYLRTRFTVKL</sequence>
<reference evidence="11 12" key="1">
    <citation type="journal article" date="2024" name="Front Chem Biol">
        <title>Unveiling the potential of Daldinia eschscholtzii MFLUCC 19-0629 through bioactivity and bioinformatics studies for enhanced sustainable agriculture production.</title>
        <authorList>
            <person name="Brooks S."/>
            <person name="Weaver J.A."/>
            <person name="Klomchit A."/>
            <person name="Alharthi S.A."/>
            <person name="Onlamun T."/>
            <person name="Nurani R."/>
            <person name="Vong T.K."/>
            <person name="Alberti F."/>
            <person name="Greco C."/>
        </authorList>
    </citation>
    <scope>NUCLEOTIDE SEQUENCE [LARGE SCALE GENOMIC DNA]</scope>
    <source>
        <strain evidence="11">MFLUCC 19-0629</strain>
    </source>
</reference>
<dbReference type="Gene3D" id="1.20.1250.20">
    <property type="entry name" value="MFS general substrate transporter like domains"/>
    <property type="match status" value="1"/>
</dbReference>
<evidence type="ECO:0000256" key="2">
    <source>
        <dbReference type="ARBA" id="ARBA00004236"/>
    </source>
</evidence>
<dbReference type="GO" id="GO:0005886">
    <property type="term" value="C:plasma membrane"/>
    <property type="evidence" value="ECO:0007669"/>
    <property type="project" value="UniProtKB-SubCell"/>
</dbReference>
<name>A0AAX6MGG9_9PEZI</name>
<comment type="subcellular location">
    <subcellularLocation>
        <location evidence="2">Cell membrane</location>
    </subcellularLocation>
    <subcellularLocation>
        <location evidence="1">Membrane</location>
        <topology evidence="1">Multi-pass membrane protein</topology>
    </subcellularLocation>
</comment>
<dbReference type="AlphaFoldDB" id="A0AAX6MGG9"/>
<gene>
    <name evidence="11" type="ORF">Daesc_006323</name>
</gene>
<evidence type="ECO:0000256" key="4">
    <source>
        <dbReference type="ARBA" id="ARBA00022475"/>
    </source>
</evidence>
<feature type="transmembrane region" description="Helical" evidence="9">
    <location>
        <begin position="160"/>
        <end position="182"/>
    </location>
</feature>
<evidence type="ECO:0000256" key="9">
    <source>
        <dbReference type="SAM" id="Phobius"/>
    </source>
</evidence>
<feature type="transmembrane region" description="Helical" evidence="9">
    <location>
        <begin position="382"/>
        <end position="403"/>
    </location>
</feature>
<evidence type="ECO:0000256" key="8">
    <source>
        <dbReference type="SAM" id="MobiDB-lite"/>
    </source>
</evidence>
<feature type="transmembrane region" description="Helical" evidence="9">
    <location>
        <begin position="134"/>
        <end position="153"/>
    </location>
</feature>
<dbReference type="PANTHER" id="PTHR23502:SF68">
    <property type="entry name" value="MULTIDRUG TRANSPORTER, PUTATIVE (AFU_ORTHOLOGUE AFUA_3G01120)-RELATED"/>
    <property type="match status" value="1"/>
</dbReference>
<feature type="transmembrane region" description="Helical" evidence="9">
    <location>
        <begin position="443"/>
        <end position="464"/>
    </location>
</feature>
<feature type="transmembrane region" description="Helical" evidence="9">
    <location>
        <begin position="311"/>
        <end position="330"/>
    </location>
</feature>
<keyword evidence="12" id="KW-1185">Reference proteome</keyword>
<dbReference type="GO" id="GO:0022857">
    <property type="term" value="F:transmembrane transporter activity"/>
    <property type="evidence" value="ECO:0007669"/>
    <property type="project" value="InterPro"/>
</dbReference>
<evidence type="ECO:0000256" key="3">
    <source>
        <dbReference type="ARBA" id="ARBA00008335"/>
    </source>
</evidence>
<feature type="domain" description="Major facilitator superfamily (MFS) profile" evidence="10">
    <location>
        <begin position="66"/>
        <end position="473"/>
    </location>
</feature>
<comment type="caution">
    <text evidence="11">The sequence shown here is derived from an EMBL/GenBank/DDBJ whole genome shotgun (WGS) entry which is preliminary data.</text>
</comment>
<dbReference type="InterPro" id="IPR036259">
    <property type="entry name" value="MFS_trans_sf"/>
</dbReference>
<evidence type="ECO:0000256" key="5">
    <source>
        <dbReference type="ARBA" id="ARBA00022692"/>
    </source>
</evidence>
<evidence type="ECO:0000313" key="11">
    <source>
        <dbReference type="EMBL" id="KAK6951798.1"/>
    </source>
</evidence>
<dbReference type="SUPFAM" id="SSF103473">
    <property type="entry name" value="MFS general substrate transporter"/>
    <property type="match status" value="1"/>
</dbReference>
<dbReference type="CDD" id="cd17323">
    <property type="entry name" value="MFS_Tpo1_MDR_like"/>
    <property type="match status" value="1"/>
</dbReference>
<feature type="transmembrane region" description="Helical" evidence="9">
    <location>
        <begin position="351"/>
        <end position="370"/>
    </location>
</feature>
<keyword evidence="4" id="KW-1003">Cell membrane</keyword>
<comment type="similarity">
    <text evidence="3">Belongs to the major facilitator superfamily.</text>
</comment>
<dbReference type="PANTHER" id="PTHR23502">
    <property type="entry name" value="MAJOR FACILITATOR SUPERFAMILY"/>
    <property type="match status" value="1"/>
</dbReference>
<dbReference type="InterPro" id="IPR020846">
    <property type="entry name" value="MFS_dom"/>
</dbReference>
<keyword evidence="7 9" id="KW-0472">Membrane</keyword>
<dbReference type="InterPro" id="IPR011701">
    <property type="entry name" value="MFS"/>
</dbReference>
<dbReference type="PROSITE" id="PS50850">
    <property type="entry name" value="MFS"/>
    <property type="match status" value="1"/>
</dbReference>
<feature type="transmembrane region" description="Helical" evidence="9">
    <location>
        <begin position="99"/>
        <end position="122"/>
    </location>
</feature>
<evidence type="ECO:0000259" key="10">
    <source>
        <dbReference type="PROSITE" id="PS50850"/>
    </source>
</evidence>
<dbReference type="Pfam" id="PF07690">
    <property type="entry name" value="MFS_1"/>
    <property type="match status" value="1"/>
</dbReference>
<dbReference type="FunFam" id="1.20.1250.20:FF:000082">
    <property type="entry name" value="MFS multidrug transporter, putative"/>
    <property type="match status" value="1"/>
</dbReference>
<evidence type="ECO:0000256" key="7">
    <source>
        <dbReference type="ARBA" id="ARBA00023136"/>
    </source>
</evidence>
<dbReference type="EMBL" id="JBANMG010000006">
    <property type="protein sequence ID" value="KAK6951798.1"/>
    <property type="molecule type" value="Genomic_DNA"/>
</dbReference>
<feature type="transmembrane region" description="Helical" evidence="9">
    <location>
        <begin position="268"/>
        <end position="291"/>
    </location>
</feature>
<keyword evidence="6 9" id="KW-1133">Transmembrane helix</keyword>
<feature type="compositionally biased region" description="Basic and acidic residues" evidence="8">
    <location>
        <begin position="1"/>
        <end position="40"/>
    </location>
</feature>
<protein>
    <recommendedName>
        <fullName evidence="10">Major facilitator superfamily (MFS) profile domain-containing protein</fullName>
    </recommendedName>
</protein>
<feature type="region of interest" description="Disordered" evidence="8">
    <location>
        <begin position="1"/>
        <end position="51"/>
    </location>
</feature>
<evidence type="ECO:0000256" key="6">
    <source>
        <dbReference type="ARBA" id="ARBA00022989"/>
    </source>
</evidence>
<proteinExistence type="inferred from homology"/>
<organism evidence="11 12">
    <name type="scientific">Daldinia eschscholtzii</name>
    <dbReference type="NCBI Taxonomy" id="292717"/>
    <lineage>
        <taxon>Eukaryota</taxon>
        <taxon>Fungi</taxon>
        <taxon>Dikarya</taxon>
        <taxon>Ascomycota</taxon>
        <taxon>Pezizomycotina</taxon>
        <taxon>Sordariomycetes</taxon>
        <taxon>Xylariomycetidae</taxon>
        <taxon>Xylariales</taxon>
        <taxon>Hypoxylaceae</taxon>
        <taxon>Daldinia</taxon>
    </lineage>
</organism>
<keyword evidence="5 9" id="KW-0812">Transmembrane</keyword>
<evidence type="ECO:0000256" key="1">
    <source>
        <dbReference type="ARBA" id="ARBA00004141"/>
    </source>
</evidence>
<feature type="transmembrane region" description="Helical" evidence="9">
    <location>
        <begin position="194"/>
        <end position="217"/>
    </location>
</feature>